<accession>A0A248ZZH4</accession>
<evidence type="ECO:0000313" key="2">
    <source>
        <dbReference type="Proteomes" id="UP000254802"/>
    </source>
</evidence>
<dbReference type="EMBL" id="UGPN01000002">
    <property type="protein sequence ID" value="STY64407.1"/>
    <property type="molecule type" value="Genomic_DNA"/>
</dbReference>
<dbReference type="GeneID" id="99869407"/>
<dbReference type="AlphaFoldDB" id="A0A248ZZH4"/>
<name>A0A248ZZH4_MANHA</name>
<protein>
    <submittedName>
        <fullName evidence="1">Uncharacterized protein</fullName>
    </submittedName>
</protein>
<reference evidence="1 2" key="1">
    <citation type="submission" date="2018-06" db="EMBL/GenBank/DDBJ databases">
        <authorList>
            <consortium name="Pathogen Informatics"/>
            <person name="Doyle S."/>
        </authorList>
    </citation>
    <scope>NUCLEOTIDE SEQUENCE [LARGE SCALE GENOMIC DNA]</scope>
    <source>
        <strain evidence="1 2">NCTC10638</strain>
    </source>
</reference>
<dbReference type="RefSeq" id="WP_006253310.1">
    <property type="nucleotide sequence ID" value="NZ_CP011098.1"/>
</dbReference>
<proteinExistence type="predicted"/>
<dbReference type="KEGG" id="mhay:VK67_04435"/>
<gene>
    <name evidence="1" type="ORF">NCTC10638_03588</name>
</gene>
<sequence length="203" mass="21737">MNLTKAESNLNAKITEEKKARVDADKVNADKLTDITSRVANAESTITNFQSTKANKSEVASLAQSSLQAVWKADAKSAVDSLSIGARNLLIDSTYNQHINYNTKMSSITRTVYRGNMLIRLGMLGGAGVAGIVQAPAAQVSNIRQGQEYTLSLNVQGTAGIQKTGLNYVFLMRADGANQRLATIPVIASLLNRPKIALGKMPV</sequence>
<dbReference type="Proteomes" id="UP000254802">
    <property type="component" value="Unassembled WGS sequence"/>
</dbReference>
<evidence type="ECO:0000313" key="1">
    <source>
        <dbReference type="EMBL" id="STY64407.1"/>
    </source>
</evidence>
<organism evidence="1 2">
    <name type="scientific">Mannheimia haemolytica</name>
    <name type="common">Pasteurella haemolytica</name>
    <dbReference type="NCBI Taxonomy" id="75985"/>
    <lineage>
        <taxon>Bacteria</taxon>
        <taxon>Pseudomonadati</taxon>
        <taxon>Pseudomonadota</taxon>
        <taxon>Gammaproteobacteria</taxon>
        <taxon>Pasteurellales</taxon>
        <taxon>Pasteurellaceae</taxon>
        <taxon>Mannheimia</taxon>
    </lineage>
</organism>
<dbReference type="STRING" id="75985.WC39_04435"/>
<dbReference type="KEGG" id="mhaq:WC39_04435"/>